<sequence>MNVFMRIGVGSTVELVSFNKGQVVTFDSKFVCGFRNSDCGTRCRSDIMCLIAEEIEKLVEGAENVENVEVNSSTLRQDDTQTIPTLGRYDYLFEDLKIRFMPRKKFNVVAQHLQEIMEESFPTMVDDRVKELTKTQVLVDSLIRNYMSGHILHVRPTQVPPTSVHEQQQQLYLTMKDIPQLPSAVRPRDQDDPHDDAHPEGGNSAKRQKMSEHGTFVIEESSSSQDFESEQGPSTSANQEELDDFDFWTDSYATDDDEIPNEKVSQ</sequence>
<proteinExistence type="predicted"/>
<reference evidence="2" key="2">
    <citation type="submission" date="2022-01" db="EMBL/GenBank/DDBJ databases">
        <authorList>
            <person name="Yamashiro T."/>
            <person name="Shiraishi A."/>
            <person name="Satake H."/>
            <person name="Nakayama K."/>
        </authorList>
    </citation>
    <scope>NUCLEOTIDE SEQUENCE</scope>
</reference>
<evidence type="ECO:0000313" key="2">
    <source>
        <dbReference type="EMBL" id="GJT16244.1"/>
    </source>
</evidence>
<feature type="compositionally biased region" description="Basic and acidic residues" evidence="1">
    <location>
        <begin position="186"/>
        <end position="199"/>
    </location>
</feature>
<keyword evidence="3" id="KW-1185">Reference proteome</keyword>
<feature type="compositionally biased region" description="Acidic residues" evidence="1">
    <location>
        <begin position="240"/>
        <end position="259"/>
    </location>
</feature>
<accession>A0ABQ5BSY4</accession>
<comment type="caution">
    <text evidence="2">The sequence shown here is derived from an EMBL/GenBank/DDBJ whole genome shotgun (WGS) entry which is preliminary data.</text>
</comment>
<reference evidence="2" key="1">
    <citation type="journal article" date="2022" name="Int. J. Mol. Sci.">
        <title>Draft Genome of Tanacetum Coccineum: Genomic Comparison of Closely Related Tanacetum-Family Plants.</title>
        <authorList>
            <person name="Yamashiro T."/>
            <person name="Shiraishi A."/>
            <person name="Nakayama K."/>
            <person name="Satake H."/>
        </authorList>
    </citation>
    <scope>NUCLEOTIDE SEQUENCE</scope>
</reference>
<gene>
    <name evidence="2" type="ORF">Tco_0874950</name>
</gene>
<protein>
    <submittedName>
        <fullName evidence="2">Uncharacterized protein</fullName>
    </submittedName>
</protein>
<evidence type="ECO:0000313" key="3">
    <source>
        <dbReference type="Proteomes" id="UP001151760"/>
    </source>
</evidence>
<evidence type="ECO:0000256" key="1">
    <source>
        <dbReference type="SAM" id="MobiDB-lite"/>
    </source>
</evidence>
<dbReference type="Proteomes" id="UP001151760">
    <property type="component" value="Unassembled WGS sequence"/>
</dbReference>
<name>A0ABQ5BSY4_9ASTR</name>
<organism evidence="2 3">
    <name type="scientific">Tanacetum coccineum</name>
    <dbReference type="NCBI Taxonomy" id="301880"/>
    <lineage>
        <taxon>Eukaryota</taxon>
        <taxon>Viridiplantae</taxon>
        <taxon>Streptophyta</taxon>
        <taxon>Embryophyta</taxon>
        <taxon>Tracheophyta</taxon>
        <taxon>Spermatophyta</taxon>
        <taxon>Magnoliopsida</taxon>
        <taxon>eudicotyledons</taxon>
        <taxon>Gunneridae</taxon>
        <taxon>Pentapetalae</taxon>
        <taxon>asterids</taxon>
        <taxon>campanulids</taxon>
        <taxon>Asterales</taxon>
        <taxon>Asteraceae</taxon>
        <taxon>Asteroideae</taxon>
        <taxon>Anthemideae</taxon>
        <taxon>Anthemidinae</taxon>
        <taxon>Tanacetum</taxon>
    </lineage>
</organism>
<feature type="region of interest" description="Disordered" evidence="1">
    <location>
        <begin position="178"/>
        <end position="266"/>
    </location>
</feature>
<dbReference type="EMBL" id="BQNB010013459">
    <property type="protein sequence ID" value="GJT16244.1"/>
    <property type="molecule type" value="Genomic_DNA"/>
</dbReference>